<keyword evidence="10 14" id="KW-0156">Chromatin regulator</keyword>
<feature type="region of interest" description="Disordered" evidence="16">
    <location>
        <begin position="1"/>
        <end position="20"/>
    </location>
</feature>
<evidence type="ECO:0000313" key="18">
    <source>
        <dbReference type="EMBL" id="EYU31918.1"/>
    </source>
</evidence>
<dbReference type="SMART" id="SM00184">
    <property type="entry name" value="RING"/>
    <property type="match status" value="1"/>
</dbReference>
<dbReference type="GO" id="GO:0061630">
    <property type="term" value="F:ubiquitin protein ligase activity"/>
    <property type="evidence" value="ECO:0000318"/>
    <property type="project" value="GO_Central"/>
</dbReference>
<reference evidence="18 19" key="1">
    <citation type="journal article" date="2013" name="Proc. Natl. Acad. Sci. U.S.A.">
        <title>Fine-scale variation in meiotic recombination in Mimulus inferred from population shotgun sequencing.</title>
        <authorList>
            <person name="Hellsten U."/>
            <person name="Wright K.M."/>
            <person name="Jenkins J."/>
            <person name="Shu S."/>
            <person name="Yuan Y."/>
            <person name="Wessler S.R."/>
            <person name="Schmutz J."/>
            <person name="Willis J.H."/>
            <person name="Rokhsar D.S."/>
        </authorList>
    </citation>
    <scope>NUCLEOTIDE SEQUENCE [LARGE SCALE GENOMIC DNA]</scope>
    <source>
        <strain evidence="19">cv. DUN x IM62</strain>
    </source>
</reference>
<evidence type="ECO:0000256" key="4">
    <source>
        <dbReference type="ARBA" id="ARBA00005555"/>
    </source>
</evidence>
<comment type="pathway">
    <text evidence="3 14">Protein modification; protein ubiquitination.</text>
</comment>
<dbReference type="PANTHER" id="PTHR23163">
    <property type="entry name" value="RING FINGER PROTEIN-RELATED"/>
    <property type="match status" value="1"/>
</dbReference>
<dbReference type="UniPathway" id="UPA00143"/>
<evidence type="ECO:0000256" key="3">
    <source>
        <dbReference type="ARBA" id="ARBA00004906"/>
    </source>
</evidence>
<feature type="coiled-coil region" evidence="15">
    <location>
        <begin position="410"/>
        <end position="444"/>
    </location>
</feature>
<dbReference type="GO" id="GO:0016567">
    <property type="term" value="P:protein ubiquitination"/>
    <property type="evidence" value="ECO:0007669"/>
    <property type="project" value="UniProtKB-UniRule"/>
</dbReference>
<dbReference type="GO" id="GO:0006950">
    <property type="term" value="P:response to stress"/>
    <property type="evidence" value="ECO:0007669"/>
    <property type="project" value="UniProtKB-ARBA"/>
</dbReference>
<feature type="coiled-coil region" evidence="15">
    <location>
        <begin position="584"/>
        <end position="625"/>
    </location>
</feature>
<keyword evidence="12 14" id="KW-0539">Nucleus</keyword>
<protein>
    <recommendedName>
        <fullName evidence="14">E3 ubiquitin protein ligase</fullName>
        <ecNumber evidence="14">2.3.2.27</ecNumber>
    </recommendedName>
</protein>
<evidence type="ECO:0000256" key="1">
    <source>
        <dbReference type="ARBA" id="ARBA00000900"/>
    </source>
</evidence>
<keyword evidence="6 14" id="KW-0479">Metal-binding</keyword>
<dbReference type="AlphaFoldDB" id="A0A022QX44"/>
<dbReference type="PROSITE" id="PS00518">
    <property type="entry name" value="ZF_RING_1"/>
    <property type="match status" value="1"/>
</dbReference>
<feature type="domain" description="RING-type" evidence="17">
    <location>
        <begin position="823"/>
        <end position="861"/>
    </location>
</feature>
<organism evidence="18 19">
    <name type="scientific">Erythranthe guttata</name>
    <name type="common">Yellow monkey flower</name>
    <name type="synonym">Mimulus guttatus</name>
    <dbReference type="NCBI Taxonomy" id="4155"/>
    <lineage>
        <taxon>Eukaryota</taxon>
        <taxon>Viridiplantae</taxon>
        <taxon>Streptophyta</taxon>
        <taxon>Embryophyta</taxon>
        <taxon>Tracheophyta</taxon>
        <taxon>Spermatophyta</taxon>
        <taxon>Magnoliopsida</taxon>
        <taxon>eudicotyledons</taxon>
        <taxon>Gunneridae</taxon>
        <taxon>Pentapetalae</taxon>
        <taxon>asterids</taxon>
        <taxon>lamiids</taxon>
        <taxon>Lamiales</taxon>
        <taxon>Phrymaceae</taxon>
        <taxon>Erythranthe</taxon>
    </lineage>
</organism>
<dbReference type="InterPro" id="IPR017907">
    <property type="entry name" value="Znf_RING_CS"/>
</dbReference>
<keyword evidence="5 14" id="KW-0808">Transferase</keyword>
<proteinExistence type="inferred from homology"/>
<name>A0A022QX44_ERYGU</name>
<comment type="subcellular location">
    <subcellularLocation>
        <location evidence="2 14">Nucleus</location>
    </subcellularLocation>
</comment>
<dbReference type="Gene3D" id="1.20.1170.10">
    <property type="match status" value="1"/>
</dbReference>
<dbReference type="EMBL" id="KI630880">
    <property type="protein sequence ID" value="EYU31918.1"/>
    <property type="molecule type" value="Genomic_DNA"/>
</dbReference>
<gene>
    <name evidence="18" type="ORF">MIMGU_mgv1a001156mg</name>
</gene>
<sequence length="875" mass="99715">MENTGESDKKRRHVSSISPTGAAFKKQPFALLSEEKKLDAAVLQFQNQNLARKLDTQKVEINALEDRLRGLKDKQQPYDNTLSVVKNSWQELVDDLESRSKCTLDLVKHVKDLLRLTVDGDSPPEHALLSRLLETGATESSSASSIVNPTEEVRNIDDEESKTTKNILHNIVASFDGLNNLKHILYTTSLQAVLSNGQSQKVVSSDLLNEVKNLRIAVLKLHLEHKSLAGDLQSRRDADAKNKADLKRLKGDLESTVAELEESNCKLAIIKAERDVAKGSIFPVMNRGNKQASSDKTREKQKDLQVMESTLKELLDESTSRLNELKRLHEERLITLSHLSDLQKNLKNVTCICSSQAYLLLKDQLTKAKVDVVQYQALYEKLQVEKESLYWREKEFHMKNELVDVLHRSSAVADSRISELEMEIQRYTKEKDLIEAKLEEASKEPGRKEIIAEFRALVSSFPERMGSMQTQLAKHKESAADIHSLRADVKSLINILDSKSKDLETLTSRSTQQNAEIQKLQAMISDLKATEMGLKLFLERSIDSREVVEARCAEIKAWAHVQGLKSSLDERNLVSRVKVAIEAEAKSQQRLAAADAQIAELRHKLEASKREKTRLSDNLKSKHEETEAYLSEIETIGQAYDDMLAQNQQLLPEITERDDYNLKLVLEGVHARQTGDALRMEKRILEKAVQQTKKTVEFYDFKAGRIEDQLKAYADHMKRVTEDRAHKSTALENTQKKLFDVKKSSNQLMGKLEEAQSQVDGSRACLVELQIDLETERFERKRVEEDLDTLRRKAQQLKLQVESSSVAEKLRQELKEYKEILKCSVCLDRRKEVVITKCYHLFCNPCLQRIIETRHRKCPICAASFGANDIKPIYI</sequence>
<dbReference type="InterPro" id="IPR013083">
    <property type="entry name" value="Znf_RING/FYVE/PHD"/>
</dbReference>
<feature type="coiled-coil region" evidence="15">
    <location>
        <begin position="766"/>
        <end position="807"/>
    </location>
</feature>
<evidence type="ECO:0000256" key="2">
    <source>
        <dbReference type="ARBA" id="ARBA00004123"/>
    </source>
</evidence>
<evidence type="ECO:0000256" key="6">
    <source>
        <dbReference type="ARBA" id="ARBA00022723"/>
    </source>
</evidence>
<dbReference type="Proteomes" id="UP000030748">
    <property type="component" value="Unassembled WGS sequence"/>
</dbReference>
<keyword evidence="8 14" id="KW-0833">Ubl conjugation pathway</keyword>
<feature type="coiled-coil region" evidence="15">
    <location>
        <begin position="503"/>
        <end position="530"/>
    </location>
</feature>
<evidence type="ECO:0000256" key="9">
    <source>
        <dbReference type="ARBA" id="ARBA00022833"/>
    </source>
</evidence>
<dbReference type="InterPro" id="IPR001841">
    <property type="entry name" value="Znf_RING"/>
</dbReference>
<dbReference type="FunFam" id="3.30.40.10:FF:000414">
    <property type="entry name" value="E3 ubiquitin protein ligase"/>
    <property type="match status" value="1"/>
</dbReference>
<dbReference type="GO" id="GO:0008270">
    <property type="term" value="F:zinc ion binding"/>
    <property type="evidence" value="ECO:0007669"/>
    <property type="project" value="UniProtKB-KW"/>
</dbReference>
<evidence type="ECO:0000256" key="7">
    <source>
        <dbReference type="ARBA" id="ARBA00022771"/>
    </source>
</evidence>
<keyword evidence="7 13" id="KW-0863">Zinc-finger</keyword>
<evidence type="ECO:0000256" key="15">
    <source>
        <dbReference type="SAM" id="Coils"/>
    </source>
</evidence>
<comment type="catalytic activity">
    <reaction evidence="1 14">
        <text>S-ubiquitinyl-[E2 ubiquitin-conjugating enzyme]-L-cysteine + [acceptor protein]-L-lysine = [E2 ubiquitin-conjugating enzyme]-L-cysteine + N(6)-ubiquitinyl-[acceptor protein]-L-lysine.</text>
        <dbReference type="EC" id="2.3.2.27"/>
    </reaction>
</comment>
<comment type="similarity">
    <text evidence="4 14">Belongs to the BRE1 family.</text>
</comment>
<evidence type="ECO:0000313" key="19">
    <source>
        <dbReference type="Proteomes" id="UP000030748"/>
    </source>
</evidence>
<dbReference type="CDD" id="cd16499">
    <property type="entry name" value="RING-HC_Bre1-like"/>
    <property type="match status" value="1"/>
</dbReference>
<dbReference type="PANTHER" id="PTHR23163:SF0">
    <property type="entry name" value="E3 UBIQUITIN-PROTEIN LIGASE BRE1"/>
    <property type="match status" value="1"/>
</dbReference>
<dbReference type="GO" id="GO:0006325">
    <property type="term" value="P:chromatin organization"/>
    <property type="evidence" value="ECO:0007669"/>
    <property type="project" value="UniProtKB-KW"/>
</dbReference>
<accession>A0A022QX44</accession>
<evidence type="ECO:0000256" key="11">
    <source>
        <dbReference type="ARBA" id="ARBA00023054"/>
    </source>
</evidence>
<dbReference type="EC" id="2.3.2.27" evidence="14"/>
<dbReference type="Pfam" id="PF00097">
    <property type="entry name" value="zf-C3HC4"/>
    <property type="match status" value="1"/>
</dbReference>
<dbReference type="InterPro" id="IPR018957">
    <property type="entry name" value="Znf_C3HC4_RING-type"/>
</dbReference>
<evidence type="ECO:0000256" key="12">
    <source>
        <dbReference type="ARBA" id="ARBA00023242"/>
    </source>
</evidence>
<evidence type="ECO:0000256" key="8">
    <source>
        <dbReference type="ARBA" id="ARBA00022786"/>
    </source>
</evidence>
<evidence type="ECO:0000256" key="16">
    <source>
        <dbReference type="SAM" id="MobiDB-lite"/>
    </source>
</evidence>
<dbReference type="STRING" id="4155.A0A022QX44"/>
<evidence type="ECO:0000256" key="10">
    <source>
        <dbReference type="ARBA" id="ARBA00022853"/>
    </source>
</evidence>
<dbReference type="PROSITE" id="PS50089">
    <property type="entry name" value="ZF_RING_2"/>
    <property type="match status" value="1"/>
</dbReference>
<dbReference type="Gene3D" id="3.30.40.10">
    <property type="entry name" value="Zinc/RING finger domain, C3HC4 (zinc finger)"/>
    <property type="match status" value="1"/>
</dbReference>
<dbReference type="SUPFAM" id="SSF57850">
    <property type="entry name" value="RING/U-box"/>
    <property type="match status" value="1"/>
</dbReference>
<keyword evidence="19" id="KW-1185">Reference proteome</keyword>
<evidence type="ECO:0000259" key="17">
    <source>
        <dbReference type="PROSITE" id="PS50089"/>
    </source>
</evidence>
<evidence type="ECO:0000256" key="14">
    <source>
        <dbReference type="RuleBase" id="RU365038"/>
    </source>
</evidence>
<evidence type="ECO:0000256" key="13">
    <source>
        <dbReference type="PROSITE-ProRule" id="PRU00175"/>
    </source>
</evidence>
<dbReference type="GO" id="GO:0033503">
    <property type="term" value="C:HULC complex"/>
    <property type="evidence" value="ECO:0000318"/>
    <property type="project" value="GO_Central"/>
</dbReference>
<keyword evidence="9 14" id="KW-0862">Zinc</keyword>
<evidence type="ECO:0000256" key="5">
    <source>
        <dbReference type="ARBA" id="ARBA00022679"/>
    </source>
</evidence>
<dbReference type="GO" id="GO:0005634">
    <property type="term" value="C:nucleus"/>
    <property type="evidence" value="ECO:0000318"/>
    <property type="project" value="GO_Central"/>
</dbReference>
<feature type="coiled-coil region" evidence="15">
    <location>
        <begin position="47"/>
        <end position="74"/>
    </location>
</feature>
<keyword evidence="11 14" id="KW-0175">Coiled coil</keyword>
<feature type="coiled-coil region" evidence="15">
    <location>
        <begin position="297"/>
        <end position="331"/>
    </location>
</feature>
<dbReference type="InterPro" id="IPR013956">
    <property type="entry name" value="E3_ubiquit_lig_Bre1"/>
</dbReference>
<dbReference type="eggNOG" id="KOG0978">
    <property type="taxonomic scope" value="Eukaryota"/>
</dbReference>